<gene>
    <name evidence="1" type="ORF">IXB50_14540</name>
</gene>
<protein>
    <submittedName>
        <fullName evidence="1">YbjN domain-containing protein</fullName>
    </submittedName>
</protein>
<accession>A0A947DGI5</accession>
<organism evidence="1 2">
    <name type="scientific">Leptothoe spongobia TAU-MAC 1115</name>
    <dbReference type="NCBI Taxonomy" id="1967444"/>
    <lineage>
        <taxon>Bacteria</taxon>
        <taxon>Bacillati</taxon>
        <taxon>Cyanobacteriota</taxon>
        <taxon>Cyanophyceae</taxon>
        <taxon>Nodosilineales</taxon>
        <taxon>Cymatolegaceae</taxon>
        <taxon>Leptothoe</taxon>
        <taxon>Leptothoe spongobia</taxon>
    </lineage>
</organism>
<proteinExistence type="predicted"/>
<dbReference type="EMBL" id="JADOES010000030">
    <property type="protein sequence ID" value="MBT9316643.1"/>
    <property type="molecule type" value="Genomic_DNA"/>
</dbReference>
<dbReference type="Pfam" id="PF10722">
    <property type="entry name" value="YbjN"/>
    <property type="match status" value="1"/>
</dbReference>
<dbReference type="InterPro" id="IPR019660">
    <property type="entry name" value="Put_sensory_transdc_reg_YbjN"/>
</dbReference>
<dbReference type="AlphaFoldDB" id="A0A947DGI5"/>
<comment type="caution">
    <text evidence="1">The sequence shown here is derived from an EMBL/GenBank/DDBJ whole genome shotgun (WGS) entry which is preliminary data.</text>
</comment>
<evidence type="ECO:0000313" key="1">
    <source>
        <dbReference type="EMBL" id="MBT9316643.1"/>
    </source>
</evidence>
<keyword evidence="2" id="KW-1185">Reference proteome</keyword>
<dbReference type="RefSeq" id="WP_215609709.1">
    <property type="nucleotide sequence ID" value="NZ_JADOES010000030.1"/>
</dbReference>
<sequence>MENTNQKSKNNSINFFLDSYSAISVNILESNFLDCKPFKKYRIKIECDLETYQKIKIQSLFNLNSELWIFFDESKLGNTDPIEIELLLKPQLCSKLETYTGQPEQRLAYLVSLSKSFDEQIYSFEKLGSESTKKHEPHTEENINPLLQTKNWFALSVKQKLASEETIYPTLWSYVDPSYVHPEAIADGQFHEAVIKFYEQQGKVEIAKFEQVIQEVFGIIEEELKSFDEPAFLKQTEELASDIFQEIGRAIEHWGKKPFEGTSPPLSHPIYDTVINFFSEDDWEFSKLKGESILRLAAQGKNSRFTCYAKILEKRQKFIFYSIFPASVFQTKRLQIAELLTRINHGLLVGNFELDFEAGEIFYKTSIDVKGDRLTYALIQNLVYTNVMTMDQYLPGIMAVLEQDTSPEQAIHLVEQGEATQEPQQTPATSLNPMERLVW</sequence>
<dbReference type="Proteomes" id="UP000717364">
    <property type="component" value="Unassembled WGS sequence"/>
</dbReference>
<dbReference type="CDD" id="cd17033">
    <property type="entry name" value="DR1245-like"/>
    <property type="match status" value="1"/>
</dbReference>
<name>A0A947DGI5_9CYAN</name>
<reference evidence="1" key="2">
    <citation type="journal article" date="2021" name="Mar. Drugs">
        <title>Genome Reduction and Secondary Metabolism of the Marine Sponge-Associated Cyanobacterium Leptothoe.</title>
        <authorList>
            <person name="Konstantinou D."/>
            <person name="Popin R.V."/>
            <person name="Fewer D.P."/>
            <person name="Sivonen K."/>
            <person name="Gkelis S."/>
        </authorList>
    </citation>
    <scope>NUCLEOTIDE SEQUENCE</scope>
    <source>
        <strain evidence="1">TAU-MAC 1115</strain>
    </source>
</reference>
<reference evidence="1" key="1">
    <citation type="submission" date="2020-11" db="EMBL/GenBank/DDBJ databases">
        <authorList>
            <person name="Konstantinou D."/>
            <person name="Gkelis S."/>
            <person name="Popin R."/>
            <person name="Fewer D."/>
            <person name="Sivonen K."/>
        </authorList>
    </citation>
    <scope>NUCLEOTIDE SEQUENCE</scope>
    <source>
        <strain evidence="1">TAU-MAC 1115</strain>
    </source>
</reference>
<evidence type="ECO:0000313" key="2">
    <source>
        <dbReference type="Proteomes" id="UP000717364"/>
    </source>
</evidence>